<evidence type="ECO:0000256" key="9">
    <source>
        <dbReference type="SAM" id="Phobius"/>
    </source>
</evidence>
<dbReference type="Pfam" id="PF00067">
    <property type="entry name" value="p450"/>
    <property type="match status" value="1"/>
</dbReference>
<keyword evidence="3 8" id="KW-0349">Heme</keyword>
<dbReference type="GO" id="GO:0005506">
    <property type="term" value="F:iron ion binding"/>
    <property type="evidence" value="ECO:0007669"/>
    <property type="project" value="InterPro"/>
</dbReference>
<dbReference type="GO" id="GO:0016020">
    <property type="term" value="C:membrane"/>
    <property type="evidence" value="ECO:0007669"/>
    <property type="project" value="UniProtKB-SubCell"/>
</dbReference>
<evidence type="ECO:0000256" key="3">
    <source>
        <dbReference type="ARBA" id="ARBA00022617"/>
    </source>
</evidence>
<dbReference type="Proteomes" id="UP000694240">
    <property type="component" value="Chromosome 10"/>
</dbReference>
<keyword evidence="7 8" id="KW-0408">Iron</keyword>
<feature type="transmembrane region" description="Helical" evidence="9">
    <location>
        <begin position="6"/>
        <end position="24"/>
    </location>
</feature>
<comment type="caution">
    <text evidence="10">The sequence shown here is derived from an EMBL/GenBank/DDBJ whole genome shotgun (WGS) entry which is preliminary data.</text>
</comment>
<dbReference type="GO" id="GO:0016125">
    <property type="term" value="P:sterol metabolic process"/>
    <property type="evidence" value="ECO:0007669"/>
    <property type="project" value="TreeGrafter"/>
</dbReference>
<dbReference type="EMBL" id="JAEFBK010000010">
    <property type="protein sequence ID" value="KAG7559226.1"/>
    <property type="molecule type" value="Genomic_DNA"/>
</dbReference>
<name>A0A8T1ZIU6_9BRAS</name>
<comment type="similarity">
    <text evidence="2 8">Belongs to the cytochrome P450 family.</text>
</comment>
<gene>
    <name evidence="10" type="ORF">ISN45_Aa05g008260</name>
</gene>
<dbReference type="GO" id="GO:0020037">
    <property type="term" value="F:heme binding"/>
    <property type="evidence" value="ECO:0007669"/>
    <property type="project" value="InterPro"/>
</dbReference>
<protein>
    <submittedName>
        <fullName evidence="10">Cytochrome P450 superfamily</fullName>
    </submittedName>
</protein>
<evidence type="ECO:0000256" key="7">
    <source>
        <dbReference type="ARBA" id="ARBA00023004"/>
    </source>
</evidence>
<keyword evidence="8" id="KW-0560">Oxidoreductase</keyword>
<evidence type="ECO:0000256" key="4">
    <source>
        <dbReference type="ARBA" id="ARBA00022692"/>
    </source>
</evidence>
<keyword evidence="6 9" id="KW-1133">Transmembrane helix</keyword>
<comment type="subcellular location">
    <subcellularLocation>
        <location evidence="1">Membrane</location>
        <topology evidence="1">Single-pass membrane protein</topology>
    </subcellularLocation>
</comment>
<dbReference type="PANTHER" id="PTHR24286">
    <property type="entry name" value="CYTOCHROME P450 26"/>
    <property type="match status" value="1"/>
</dbReference>
<organism evidence="10 11">
    <name type="scientific">Arabidopsis thaliana x Arabidopsis arenosa</name>
    <dbReference type="NCBI Taxonomy" id="1240361"/>
    <lineage>
        <taxon>Eukaryota</taxon>
        <taxon>Viridiplantae</taxon>
        <taxon>Streptophyta</taxon>
        <taxon>Embryophyta</taxon>
        <taxon>Tracheophyta</taxon>
        <taxon>Spermatophyta</taxon>
        <taxon>Magnoliopsida</taxon>
        <taxon>eudicotyledons</taxon>
        <taxon>Gunneridae</taxon>
        <taxon>Pentapetalae</taxon>
        <taxon>rosids</taxon>
        <taxon>malvids</taxon>
        <taxon>Brassicales</taxon>
        <taxon>Brassicaceae</taxon>
        <taxon>Camelineae</taxon>
        <taxon>Arabidopsis</taxon>
    </lineage>
</organism>
<evidence type="ECO:0000256" key="8">
    <source>
        <dbReference type="RuleBase" id="RU000461"/>
    </source>
</evidence>
<keyword evidence="5 8" id="KW-0479">Metal-binding</keyword>
<evidence type="ECO:0000256" key="5">
    <source>
        <dbReference type="ARBA" id="ARBA00022723"/>
    </source>
</evidence>
<keyword evidence="4 9" id="KW-0812">Transmembrane</keyword>
<evidence type="ECO:0000256" key="1">
    <source>
        <dbReference type="ARBA" id="ARBA00004167"/>
    </source>
</evidence>
<evidence type="ECO:0000313" key="11">
    <source>
        <dbReference type="Proteomes" id="UP000694240"/>
    </source>
</evidence>
<dbReference type="GO" id="GO:0016132">
    <property type="term" value="P:brassinosteroid biosynthetic process"/>
    <property type="evidence" value="ECO:0007669"/>
    <property type="project" value="TreeGrafter"/>
</dbReference>
<dbReference type="AlphaFoldDB" id="A0A8T1ZIU6"/>
<keyword evidence="9" id="KW-0472">Membrane</keyword>
<proteinExistence type="inferred from homology"/>
<accession>A0A8T1ZIU6</accession>
<dbReference type="GO" id="GO:0010268">
    <property type="term" value="P:brassinosteroid homeostasis"/>
    <property type="evidence" value="ECO:0007669"/>
    <property type="project" value="TreeGrafter"/>
</dbReference>
<evidence type="ECO:0000256" key="6">
    <source>
        <dbReference type="ARBA" id="ARBA00022989"/>
    </source>
</evidence>
<evidence type="ECO:0000256" key="2">
    <source>
        <dbReference type="ARBA" id="ARBA00010617"/>
    </source>
</evidence>
<sequence length="474" mass="54087">MSYIWNVSICVTALVVLVITKWWYRWSNPKCNGKLPPGSMGFPIIGETIDFFKPHGLLEILPFVKNRMLRYGPLFRTNIFGTNTVVATDPDVIYEIFRQENKSFVFSLPDNFLKIFGKDNMLSEHGDAHKHAKQITLNFLGSEGLKHNMIRDMDRVTREELRSKASRGSFDVKEAVTSLIITHLTPKLISNLGSETQANLIKSFKACNLDWFESFTSLSTWRSFYRAFSGRKAAMKVINDVFISRKESGENHGDFLSTMLEDNLFNEKAIMDHIFVLPVAGKDAISTVVSLALNFIAKNPKVLSELKREHMAILRNRDDEKSGIAWEEYRHSMTFTNMVIRETLRMANVAPVMFRKALNDVEIKGYTIPAGWMVVVASSVIHYDHAIYENPFEFNPWRWEGKEMLNGSKTFMVFGGGVRSCIGAEFARLQIAIFIHNLVTNYDFSMVQDCEVTRTPLPSFPNGVHINISYCPTN</sequence>
<evidence type="ECO:0000313" key="10">
    <source>
        <dbReference type="EMBL" id="KAG7559226.1"/>
    </source>
</evidence>
<dbReference type="GO" id="GO:0004497">
    <property type="term" value="F:monooxygenase activity"/>
    <property type="evidence" value="ECO:0007669"/>
    <property type="project" value="UniProtKB-KW"/>
</dbReference>
<dbReference type="InterPro" id="IPR017972">
    <property type="entry name" value="Cyt_P450_CS"/>
</dbReference>
<keyword evidence="11" id="KW-1185">Reference proteome</keyword>
<dbReference type="CDD" id="cd11043">
    <property type="entry name" value="CYP90-like"/>
    <property type="match status" value="1"/>
</dbReference>
<dbReference type="InterPro" id="IPR001128">
    <property type="entry name" value="Cyt_P450"/>
</dbReference>
<dbReference type="PANTHER" id="PTHR24286:SF305">
    <property type="entry name" value="CYTOCHROME P450 708A2"/>
    <property type="match status" value="1"/>
</dbReference>
<dbReference type="GO" id="GO:0016705">
    <property type="term" value="F:oxidoreductase activity, acting on paired donors, with incorporation or reduction of molecular oxygen"/>
    <property type="evidence" value="ECO:0007669"/>
    <property type="project" value="InterPro"/>
</dbReference>
<dbReference type="PROSITE" id="PS00086">
    <property type="entry name" value="CYTOCHROME_P450"/>
    <property type="match status" value="1"/>
</dbReference>
<reference evidence="10 11" key="1">
    <citation type="submission" date="2020-12" db="EMBL/GenBank/DDBJ databases">
        <title>Concerted genomic and epigenomic changes stabilize Arabidopsis allopolyploids.</title>
        <authorList>
            <person name="Chen Z."/>
        </authorList>
    </citation>
    <scope>NUCLEOTIDE SEQUENCE [LARGE SCALE GENOMIC DNA]</scope>
    <source>
        <strain evidence="10">Allo738</strain>
        <tissue evidence="10">Leaf</tissue>
    </source>
</reference>
<keyword evidence="8" id="KW-0503">Monooxygenase</keyword>